<protein>
    <submittedName>
        <fullName evidence="1">Enolase</fullName>
    </submittedName>
</protein>
<gene>
    <name evidence="1" type="ORF">EZH22_09500</name>
</gene>
<name>A0A974PSX4_9HYPH</name>
<dbReference type="Gene3D" id="3.20.20.120">
    <property type="entry name" value="Enolase-like C-terminal domain"/>
    <property type="match status" value="1"/>
</dbReference>
<reference evidence="1 2" key="1">
    <citation type="submission" date="2020-10" db="EMBL/GenBank/DDBJ databases">
        <title>Degradation of 1,4-Dioxane by Xanthobacter sp. YN2, via a Novel Group-2 Soluble Di-Iron Monooxygenase.</title>
        <authorList>
            <person name="Ma F."/>
            <person name="Wang Y."/>
            <person name="Yang J."/>
            <person name="Guo H."/>
            <person name="Su D."/>
            <person name="Yu L."/>
        </authorList>
    </citation>
    <scope>NUCLEOTIDE SEQUENCE [LARGE SCALE GENOMIC DNA]</scope>
    <source>
        <strain evidence="1 2">YN2</strain>
    </source>
</reference>
<dbReference type="Proteomes" id="UP000596427">
    <property type="component" value="Chromosome"/>
</dbReference>
<dbReference type="RefSeq" id="WP_203195405.1">
    <property type="nucleotide sequence ID" value="NZ_CP063362.1"/>
</dbReference>
<dbReference type="AlphaFoldDB" id="A0A974PSX4"/>
<sequence>MDAPRLVLRSVEIFERLMPFMHPFRFGPSVVEAAPQAFVRVEAEVPGFGVATGCSAEMMMPKWFDKDPSKSPADTVDDLRRGLVNAASAYLAAGADTAFGLSAAVRPGQDAWAEREKVPALAAGFGPALLDKAVLDALLRAIGVGVLDGLRRNAMGLDARLTPDLEPGRLAAFLAGLVASPAVAVRHTIGLLDPLDGPHGLPNLIAAAQLAFFKIKIGGDIDADITRLEEIAVTLDAVAPGFVATLDANEQYDPDRLEMLADALGRPSLAVLRARLLYVEQPFDRRATFAAPLSPALHGLTVIIDEADDAYDSFVRASALGYRGVSSKACKGLYKSILNAARVKAWNAAGVRAPFLLSGEDLTCQAGLAVEQDTALIAALGLTHGERNGHHYVAGFGPAPEAEARAFAAAHPDLYTEQDGRIVLDVRRGLLPTRALLAAPGFARRAEPDWESLAPITPRSAAPLPQAARA</sequence>
<evidence type="ECO:0000313" key="1">
    <source>
        <dbReference type="EMBL" id="QRG08495.1"/>
    </source>
</evidence>
<keyword evidence="2" id="KW-1185">Reference proteome</keyword>
<accession>A0A974PSX4</accession>
<proteinExistence type="predicted"/>
<dbReference type="KEGG" id="xdi:EZH22_09500"/>
<evidence type="ECO:0000313" key="2">
    <source>
        <dbReference type="Proteomes" id="UP000596427"/>
    </source>
</evidence>
<dbReference type="SUPFAM" id="SSF51604">
    <property type="entry name" value="Enolase C-terminal domain-like"/>
    <property type="match status" value="1"/>
</dbReference>
<dbReference type="InterPro" id="IPR036849">
    <property type="entry name" value="Enolase-like_C_sf"/>
</dbReference>
<organism evidence="1 2">
    <name type="scientific">Xanthobacter dioxanivorans</name>
    <dbReference type="NCBI Taxonomy" id="2528964"/>
    <lineage>
        <taxon>Bacteria</taxon>
        <taxon>Pseudomonadati</taxon>
        <taxon>Pseudomonadota</taxon>
        <taxon>Alphaproteobacteria</taxon>
        <taxon>Hyphomicrobiales</taxon>
        <taxon>Xanthobacteraceae</taxon>
        <taxon>Xanthobacter</taxon>
    </lineage>
</organism>
<dbReference type="EMBL" id="CP063362">
    <property type="protein sequence ID" value="QRG08495.1"/>
    <property type="molecule type" value="Genomic_DNA"/>
</dbReference>